<dbReference type="PROSITE" id="PS51257">
    <property type="entry name" value="PROKAR_LIPOPROTEIN"/>
    <property type="match status" value="1"/>
</dbReference>
<dbReference type="SUPFAM" id="SSF46626">
    <property type="entry name" value="Cytochrome c"/>
    <property type="match status" value="1"/>
</dbReference>
<evidence type="ECO:0000313" key="8">
    <source>
        <dbReference type="EMBL" id="MXO81798.1"/>
    </source>
</evidence>
<evidence type="ECO:0000256" key="4">
    <source>
        <dbReference type="ARBA" id="ARBA00022982"/>
    </source>
</evidence>
<evidence type="ECO:0000313" key="9">
    <source>
        <dbReference type="Proteomes" id="UP000460290"/>
    </source>
</evidence>
<dbReference type="GO" id="GO:0020037">
    <property type="term" value="F:heme binding"/>
    <property type="evidence" value="ECO:0007669"/>
    <property type="project" value="InterPro"/>
</dbReference>
<evidence type="ECO:0000259" key="7">
    <source>
        <dbReference type="PROSITE" id="PS51007"/>
    </source>
</evidence>
<dbReference type="GO" id="GO:0009055">
    <property type="term" value="F:electron transfer activity"/>
    <property type="evidence" value="ECO:0007669"/>
    <property type="project" value="InterPro"/>
</dbReference>
<keyword evidence="9" id="KW-1185">Reference proteome</keyword>
<name>A0A844Z2A1_9SPHN</name>
<protein>
    <submittedName>
        <fullName evidence="8">C-type cytochrome</fullName>
    </submittedName>
</protein>
<dbReference type="EMBL" id="WTYZ01000001">
    <property type="protein sequence ID" value="MXO81798.1"/>
    <property type="molecule type" value="Genomic_DNA"/>
</dbReference>
<dbReference type="PRINTS" id="PR00604">
    <property type="entry name" value="CYTCHRMECIAB"/>
</dbReference>
<evidence type="ECO:0000256" key="3">
    <source>
        <dbReference type="ARBA" id="ARBA00022723"/>
    </source>
</evidence>
<dbReference type="RefSeq" id="WP_160612164.1">
    <property type="nucleotide sequence ID" value="NZ_JAUFQM010000001.1"/>
</dbReference>
<keyword evidence="4" id="KW-0249">Electron transport</keyword>
<evidence type="ECO:0000256" key="1">
    <source>
        <dbReference type="ARBA" id="ARBA00022448"/>
    </source>
</evidence>
<organism evidence="8 9">
    <name type="scientific">Pontixanthobacter aestiaquae</name>
    <dbReference type="NCBI Taxonomy" id="1509367"/>
    <lineage>
        <taxon>Bacteria</taxon>
        <taxon>Pseudomonadati</taxon>
        <taxon>Pseudomonadota</taxon>
        <taxon>Alphaproteobacteria</taxon>
        <taxon>Sphingomonadales</taxon>
        <taxon>Erythrobacteraceae</taxon>
        <taxon>Pontixanthobacter</taxon>
    </lineage>
</organism>
<dbReference type="PANTHER" id="PTHR11961">
    <property type="entry name" value="CYTOCHROME C"/>
    <property type="match status" value="1"/>
</dbReference>
<dbReference type="AlphaFoldDB" id="A0A844Z2A1"/>
<keyword evidence="5 6" id="KW-0408">Iron</keyword>
<comment type="caution">
    <text evidence="8">The sequence shown here is derived from an EMBL/GenBank/DDBJ whole genome shotgun (WGS) entry which is preliminary data.</text>
</comment>
<dbReference type="InterPro" id="IPR036909">
    <property type="entry name" value="Cyt_c-like_dom_sf"/>
</dbReference>
<keyword evidence="2 6" id="KW-0349">Heme</keyword>
<feature type="domain" description="Cytochrome c" evidence="7">
    <location>
        <begin position="48"/>
        <end position="148"/>
    </location>
</feature>
<accession>A0A844Z2A1</accession>
<dbReference type="GO" id="GO:0046872">
    <property type="term" value="F:metal ion binding"/>
    <property type="evidence" value="ECO:0007669"/>
    <property type="project" value="UniProtKB-KW"/>
</dbReference>
<keyword evidence="1" id="KW-0813">Transport</keyword>
<proteinExistence type="predicted"/>
<dbReference type="PROSITE" id="PS51007">
    <property type="entry name" value="CYTC"/>
    <property type="match status" value="1"/>
</dbReference>
<evidence type="ECO:0000256" key="6">
    <source>
        <dbReference type="PROSITE-ProRule" id="PRU00433"/>
    </source>
</evidence>
<dbReference type="Proteomes" id="UP000460290">
    <property type="component" value="Unassembled WGS sequence"/>
</dbReference>
<reference evidence="8 9" key="1">
    <citation type="submission" date="2019-12" db="EMBL/GenBank/DDBJ databases">
        <title>Genomic-based taxomic classification of the family Erythrobacteraceae.</title>
        <authorList>
            <person name="Xu L."/>
        </authorList>
    </citation>
    <scope>NUCLEOTIDE SEQUENCE [LARGE SCALE GENOMIC DNA]</scope>
    <source>
        <strain evidence="8 9">KCTC 42006</strain>
    </source>
</reference>
<dbReference type="Gene3D" id="1.10.760.10">
    <property type="entry name" value="Cytochrome c-like domain"/>
    <property type="match status" value="1"/>
</dbReference>
<evidence type="ECO:0000256" key="2">
    <source>
        <dbReference type="ARBA" id="ARBA00022617"/>
    </source>
</evidence>
<gene>
    <name evidence="8" type="ORF">GRI35_00235</name>
</gene>
<keyword evidence="3 6" id="KW-0479">Metal-binding</keyword>
<dbReference type="InterPro" id="IPR002327">
    <property type="entry name" value="Cyt_c_1A/1B"/>
</dbReference>
<evidence type="ECO:0000256" key="5">
    <source>
        <dbReference type="ARBA" id="ARBA00023004"/>
    </source>
</evidence>
<dbReference type="InterPro" id="IPR009056">
    <property type="entry name" value="Cyt_c-like_dom"/>
</dbReference>
<dbReference type="Pfam" id="PF00034">
    <property type="entry name" value="Cytochrom_C"/>
    <property type="match status" value="1"/>
</dbReference>
<sequence length="149" mass="15415">MKRLALITIIATLGLSACSSESPEPVEQIIVRTPGETVPAVETSDGDDLVTTGRKAFAACVACHAVEQGEPSGAGPNLFGIVGRQAGTLADFAYSDAMTGADFTWNAEQLEAFLANPAEKVPGTTMVTGAVTDPERRSAIAAYLVSLTE</sequence>
<dbReference type="OrthoDB" id="9805828at2"/>